<keyword evidence="2" id="KW-1133">Transmembrane helix</keyword>
<keyword evidence="2" id="KW-0472">Membrane</keyword>
<feature type="region of interest" description="Disordered" evidence="1">
    <location>
        <begin position="162"/>
        <end position="188"/>
    </location>
</feature>
<name>A0A6G3SM64_STRAQ</name>
<dbReference type="EMBL" id="JAAGMK010000180">
    <property type="protein sequence ID" value="NEB83953.1"/>
    <property type="molecule type" value="Genomic_DNA"/>
</dbReference>
<comment type="caution">
    <text evidence="3">The sequence shown here is derived from an EMBL/GenBank/DDBJ whole genome shotgun (WGS) entry which is preliminary data.</text>
</comment>
<evidence type="ECO:0008006" key="4">
    <source>
        <dbReference type="Google" id="ProtNLM"/>
    </source>
</evidence>
<feature type="transmembrane region" description="Helical" evidence="2">
    <location>
        <begin position="118"/>
        <end position="139"/>
    </location>
</feature>
<keyword evidence="2" id="KW-0812">Transmembrane</keyword>
<evidence type="ECO:0000313" key="3">
    <source>
        <dbReference type="EMBL" id="NEB83953.1"/>
    </source>
</evidence>
<proteinExistence type="predicted"/>
<feature type="compositionally biased region" description="Pro residues" evidence="1">
    <location>
        <begin position="164"/>
        <end position="188"/>
    </location>
</feature>
<accession>A0A6G3SM64</accession>
<organism evidence="3">
    <name type="scientific">Streptomyces anulatus</name>
    <name type="common">Streptomyces chrysomallus</name>
    <dbReference type="NCBI Taxonomy" id="1892"/>
    <lineage>
        <taxon>Bacteria</taxon>
        <taxon>Bacillati</taxon>
        <taxon>Actinomycetota</taxon>
        <taxon>Actinomycetes</taxon>
        <taxon>Kitasatosporales</taxon>
        <taxon>Streptomycetaceae</taxon>
        <taxon>Streptomyces</taxon>
    </lineage>
</organism>
<reference evidence="3" key="1">
    <citation type="submission" date="2020-01" db="EMBL/GenBank/DDBJ databases">
        <title>Insect and environment-associated Actinomycetes.</title>
        <authorList>
            <person name="Currrie C."/>
            <person name="Chevrette M."/>
            <person name="Carlson C."/>
            <person name="Stubbendieck R."/>
            <person name="Wendt-Pienkowski E."/>
        </authorList>
    </citation>
    <scope>NUCLEOTIDE SEQUENCE</scope>
    <source>
        <strain evidence="3">SID505</strain>
    </source>
</reference>
<feature type="transmembrane region" description="Helical" evidence="2">
    <location>
        <begin position="54"/>
        <end position="74"/>
    </location>
</feature>
<sequence length="258" mass="26788">MADQHSSAPPGQRPPWYARTATTAGRPAVLAATLVMSMPGEYHVAKIAGWSDPWAYGMPFSLSAYAGIAAVVAATRPKGARGRLSAQLGAGFAIVLALAAQVVAHLVQTGHMNGNQAWLIAVTSMVPPAVLAHLLHLAATPTPVVAPSTSVNAPVVERVEPPVEPRPAVAPPPLPDEPPAIEQPPTPAPIRYRDARCTAIRPLYNDGARPGTAAMRDALLAAGHGRVGDSTIRGTLRAEVEEHEPHLAALPPAIGRTA</sequence>
<evidence type="ECO:0000256" key="2">
    <source>
        <dbReference type="SAM" id="Phobius"/>
    </source>
</evidence>
<evidence type="ECO:0000256" key="1">
    <source>
        <dbReference type="SAM" id="MobiDB-lite"/>
    </source>
</evidence>
<gene>
    <name evidence="3" type="ORF">G3I43_07140</name>
</gene>
<dbReference type="RefSeq" id="WP_164256927.1">
    <property type="nucleotide sequence ID" value="NZ_JAAGMK010000180.1"/>
</dbReference>
<feature type="transmembrane region" description="Helical" evidence="2">
    <location>
        <begin position="86"/>
        <end position="106"/>
    </location>
</feature>
<protein>
    <recommendedName>
        <fullName evidence="4">DUF2637 domain-containing protein</fullName>
    </recommendedName>
</protein>
<dbReference type="AlphaFoldDB" id="A0A6G3SM64"/>